<dbReference type="AlphaFoldDB" id="A1WPP4"/>
<organism evidence="2 3">
    <name type="scientific">Verminephrobacter eiseniae (strain EF01-2)</name>
    <dbReference type="NCBI Taxonomy" id="391735"/>
    <lineage>
        <taxon>Bacteria</taxon>
        <taxon>Pseudomonadati</taxon>
        <taxon>Pseudomonadota</taxon>
        <taxon>Betaproteobacteria</taxon>
        <taxon>Burkholderiales</taxon>
        <taxon>Comamonadaceae</taxon>
        <taxon>Verminephrobacter</taxon>
    </lineage>
</organism>
<name>A1WPP4_VEREI</name>
<feature type="transmembrane region" description="Helical" evidence="1">
    <location>
        <begin position="47"/>
        <end position="65"/>
    </location>
</feature>
<keyword evidence="1" id="KW-1133">Transmembrane helix</keyword>
<keyword evidence="1" id="KW-0472">Membrane</keyword>
<dbReference type="EMBL" id="CP000542">
    <property type="protein sequence ID" value="ABM59601.1"/>
    <property type="molecule type" value="Genomic_DNA"/>
</dbReference>
<dbReference type="KEGG" id="vei:Veis_3894"/>
<gene>
    <name evidence="2" type="ordered locus">Veis_3894</name>
</gene>
<dbReference type="HOGENOM" id="CLU_2605093_0_0_4"/>
<sequence>MRQERDWYTRFLTAAGTVTPGVSFMLAQSMAQRRACMTRWPPDSAHGLLFELLGVGFFAATRRVARYKTGQIENSRQPC</sequence>
<keyword evidence="1" id="KW-0812">Transmembrane</keyword>
<evidence type="ECO:0000313" key="3">
    <source>
        <dbReference type="Proteomes" id="UP000000374"/>
    </source>
</evidence>
<reference evidence="3" key="1">
    <citation type="submission" date="2006-12" db="EMBL/GenBank/DDBJ databases">
        <title>Complete sequence of chromosome 1 of Verminephrobacter eiseniae EF01-2.</title>
        <authorList>
            <person name="Copeland A."/>
            <person name="Lucas S."/>
            <person name="Lapidus A."/>
            <person name="Barry K."/>
            <person name="Detter J.C."/>
            <person name="Glavina del Rio T."/>
            <person name="Dalin E."/>
            <person name="Tice H."/>
            <person name="Pitluck S."/>
            <person name="Chertkov O."/>
            <person name="Brettin T."/>
            <person name="Bruce D."/>
            <person name="Han C."/>
            <person name="Tapia R."/>
            <person name="Gilna P."/>
            <person name="Schmutz J."/>
            <person name="Larimer F."/>
            <person name="Land M."/>
            <person name="Hauser L."/>
            <person name="Kyrpides N."/>
            <person name="Kim E."/>
            <person name="Stahl D."/>
            <person name="Richardson P."/>
        </authorList>
    </citation>
    <scope>NUCLEOTIDE SEQUENCE [LARGE SCALE GENOMIC DNA]</scope>
    <source>
        <strain evidence="3">EF01-2</strain>
    </source>
</reference>
<dbReference type="STRING" id="391735.Veis_3894"/>
<proteinExistence type="predicted"/>
<feature type="transmembrane region" description="Helical" evidence="1">
    <location>
        <begin position="7"/>
        <end position="27"/>
    </location>
</feature>
<keyword evidence="3" id="KW-1185">Reference proteome</keyword>
<protein>
    <submittedName>
        <fullName evidence="2">Uncharacterized protein</fullName>
    </submittedName>
</protein>
<evidence type="ECO:0000313" key="2">
    <source>
        <dbReference type="EMBL" id="ABM59601.1"/>
    </source>
</evidence>
<evidence type="ECO:0000256" key="1">
    <source>
        <dbReference type="SAM" id="Phobius"/>
    </source>
</evidence>
<accession>A1WPP4</accession>
<dbReference type="Proteomes" id="UP000000374">
    <property type="component" value="Chromosome"/>
</dbReference>